<evidence type="ECO:0000313" key="2">
    <source>
        <dbReference type="Proteomes" id="UP000242770"/>
    </source>
</evidence>
<organism evidence="1 2">
    <name type="scientific">Sporisorium scitamineum</name>
    <dbReference type="NCBI Taxonomy" id="49012"/>
    <lineage>
        <taxon>Eukaryota</taxon>
        <taxon>Fungi</taxon>
        <taxon>Dikarya</taxon>
        <taxon>Basidiomycota</taxon>
        <taxon>Ustilaginomycotina</taxon>
        <taxon>Ustilaginomycetes</taxon>
        <taxon>Ustilaginales</taxon>
        <taxon>Ustilaginaceae</taxon>
        <taxon>Sporisorium</taxon>
    </lineage>
</organism>
<dbReference type="AlphaFoldDB" id="A0A0F7SBF1"/>
<protein>
    <submittedName>
        <fullName evidence="1">Uncharacterized protein</fullName>
    </submittedName>
</protein>
<sequence length="63" mass="6572">IEELISLVQTYLPIQAITDVNAYAAEGAQDDPASFNGAAHYSHPEAPAQISQFTGQVAAAADL</sequence>
<accession>A0A0F7SBF1</accession>
<gene>
    <name evidence="1" type="primary">SSCI46380.1</name>
</gene>
<dbReference type="EMBL" id="CCFA01002780">
    <property type="protein sequence ID" value="CDW98063.1"/>
    <property type="molecule type" value="Genomic_DNA"/>
</dbReference>
<dbReference type="Proteomes" id="UP000242770">
    <property type="component" value="Unassembled WGS sequence"/>
</dbReference>
<feature type="non-terminal residue" evidence="1">
    <location>
        <position position="63"/>
    </location>
</feature>
<keyword evidence="2" id="KW-1185">Reference proteome</keyword>
<dbReference type="STRING" id="49012.A0A0F7SBF1"/>
<evidence type="ECO:0000313" key="1">
    <source>
        <dbReference type="EMBL" id="CDW98063.1"/>
    </source>
</evidence>
<reference evidence="2" key="1">
    <citation type="submission" date="2014-06" db="EMBL/GenBank/DDBJ databases">
        <authorList>
            <person name="Berkman P.J."/>
        </authorList>
    </citation>
    <scope>NUCLEOTIDE SEQUENCE [LARGE SCALE GENOMIC DNA]</scope>
</reference>
<name>A0A0F7SBF1_9BASI</name>
<feature type="non-terminal residue" evidence="1">
    <location>
        <position position="1"/>
    </location>
</feature>
<proteinExistence type="predicted"/>